<comment type="caution">
    <text evidence="1">The sequence shown here is derived from an EMBL/GenBank/DDBJ whole genome shotgun (WGS) entry which is preliminary data.</text>
</comment>
<gene>
    <name evidence="1" type="ORF">CTEN210_12649</name>
</gene>
<dbReference type="InterPro" id="IPR054220">
    <property type="entry name" value="DUF6940"/>
</dbReference>
<dbReference type="Proteomes" id="UP001054902">
    <property type="component" value="Unassembled WGS sequence"/>
</dbReference>
<dbReference type="AlphaFoldDB" id="A0AAD3D1Y5"/>
<organism evidence="1 2">
    <name type="scientific">Chaetoceros tenuissimus</name>
    <dbReference type="NCBI Taxonomy" id="426638"/>
    <lineage>
        <taxon>Eukaryota</taxon>
        <taxon>Sar</taxon>
        <taxon>Stramenopiles</taxon>
        <taxon>Ochrophyta</taxon>
        <taxon>Bacillariophyta</taxon>
        <taxon>Coscinodiscophyceae</taxon>
        <taxon>Chaetocerotophycidae</taxon>
        <taxon>Chaetocerotales</taxon>
        <taxon>Chaetocerotaceae</taxon>
        <taxon>Chaetoceros</taxon>
    </lineage>
</organism>
<dbReference type="Pfam" id="PF22086">
    <property type="entry name" value="DUF6940"/>
    <property type="match status" value="1"/>
</dbReference>
<evidence type="ECO:0000313" key="1">
    <source>
        <dbReference type="EMBL" id="GFH56173.1"/>
    </source>
</evidence>
<protein>
    <submittedName>
        <fullName evidence="1">Uncharacterized protein</fullName>
    </submittedName>
</protein>
<keyword evidence="2" id="KW-1185">Reference proteome</keyword>
<reference evidence="1 2" key="1">
    <citation type="journal article" date="2021" name="Sci. Rep.">
        <title>The genome of the diatom Chaetoceros tenuissimus carries an ancient integrated fragment of an extant virus.</title>
        <authorList>
            <person name="Hongo Y."/>
            <person name="Kimura K."/>
            <person name="Takaki Y."/>
            <person name="Yoshida Y."/>
            <person name="Baba S."/>
            <person name="Kobayashi G."/>
            <person name="Nagasaki K."/>
            <person name="Hano T."/>
            <person name="Tomaru Y."/>
        </authorList>
    </citation>
    <scope>NUCLEOTIDE SEQUENCE [LARGE SCALE GENOMIC DNA]</scope>
    <source>
        <strain evidence="1 2">NIES-3715</strain>
    </source>
</reference>
<name>A0AAD3D1Y5_9STRA</name>
<sequence length="238" mass="27464">MQTEAQKRDQDNDYIQYRLVEQTSHYKRFAAFKGTSPVSIAQWANTVLLTSPTFTEQECPSHLNHIELQHFVKVLKEATVEYKAFFFETKGVSRDTTMKQFEFVVVDSKDLYDFGARGVDLQAFDEHFHETKKEEKDPCGYSETTVSFSNISGSSMLVAPKPLQKFKDSYTHLANFLRMAPESEVANFWYLTGQKYASAMQNEGTVWLSTSGTGIAYLHMRFDGTPKYYTYKPFKTEF</sequence>
<dbReference type="EMBL" id="BLLK01000051">
    <property type="protein sequence ID" value="GFH56173.1"/>
    <property type="molecule type" value="Genomic_DNA"/>
</dbReference>
<accession>A0AAD3D1Y5</accession>
<proteinExistence type="predicted"/>
<evidence type="ECO:0000313" key="2">
    <source>
        <dbReference type="Proteomes" id="UP001054902"/>
    </source>
</evidence>